<evidence type="ECO:0000313" key="2">
    <source>
        <dbReference type="EMBL" id="KAJ1160000.1"/>
    </source>
</evidence>
<gene>
    <name evidence="2" type="ORF">NDU88_000502</name>
</gene>
<accession>A0AAV7S8C4</accession>
<reference evidence="2" key="1">
    <citation type="journal article" date="2022" name="bioRxiv">
        <title>Sequencing and chromosome-scale assembly of the giantPleurodeles waltlgenome.</title>
        <authorList>
            <person name="Brown T."/>
            <person name="Elewa A."/>
            <person name="Iarovenko S."/>
            <person name="Subramanian E."/>
            <person name="Araus A.J."/>
            <person name="Petzold A."/>
            <person name="Susuki M."/>
            <person name="Suzuki K.-i.T."/>
            <person name="Hayashi T."/>
            <person name="Toyoda A."/>
            <person name="Oliveira C."/>
            <person name="Osipova E."/>
            <person name="Leigh N.D."/>
            <person name="Simon A."/>
            <person name="Yun M.H."/>
        </authorList>
    </citation>
    <scope>NUCLEOTIDE SEQUENCE</scope>
    <source>
        <strain evidence="2">20211129_DDA</strain>
        <tissue evidence="2">Liver</tissue>
    </source>
</reference>
<dbReference type="Proteomes" id="UP001066276">
    <property type="component" value="Chromosome 4_2"/>
</dbReference>
<keyword evidence="3" id="KW-1185">Reference proteome</keyword>
<feature type="region of interest" description="Disordered" evidence="1">
    <location>
        <begin position="1"/>
        <end position="24"/>
    </location>
</feature>
<dbReference type="EMBL" id="JANPWB010000008">
    <property type="protein sequence ID" value="KAJ1160000.1"/>
    <property type="molecule type" value="Genomic_DNA"/>
</dbReference>
<proteinExistence type="predicted"/>
<sequence>MGPTSLTPGRGRGAQITLLHMPPGPGALSGVALEHKQSHPMVHRNARDVLPGWRRRRDPGTEEEKVAGRPNNAGGPVSSQSPGGARLARKPLASAATSRTQAAVDRVCSLARDPGRKFSE</sequence>
<evidence type="ECO:0000256" key="1">
    <source>
        <dbReference type="SAM" id="MobiDB-lite"/>
    </source>
</evidence>
<dbReference type="AlphaFoldDB" id="A0AAV7S8C4"/>
<feature type="compositionally biased region" description="Basic and acidic residues" evidence="1">
    <location>
        <begin position="58"/>
        <end position="67"/>
    </location>
</feature>
<comment type="caution">
    <text evidence="2">The sequence shown here is derived from an EMBL/GenBank/DDBJ whole genome shotgun (WGS) entry which is preliminary data.</text>
</comment>
<name>A0AAV7S8C4_PLEWA</name>
<feature type="region of interest" description="Disordered" evidence="1">
    <location>
        <begin position="37"/>
        <end position="105"/>
    </location>
</feature>
<organism evidence="2 3">
    <name type="scientific">Pleurodeles waltl</name>
    <name type="common">Iberian ribbed newt</name>
    <dbReference type="NCBI Taxonomy" id="8319"/>
    <lineage>
        <taxon>Eukaryota</taxon>
        <taxon>Metazoa</taxon>
        <taxon>Chordata</taxon>
        <taxon>Craniata</taxon>
        <taxon>Vertebrata</taxon>
        <taxon>Euteleostomi</taxon>
        <taxon>Amphibia</taxon>
        <taxon>Batrachia</taxon>
        <taxon>Caudata</taxon>
        <taxon>Salamandroidea</taxon>
        <taxon>Salamandridae</taxon>
        <taxon>Pleurodelinae</taxon>
        <taxon>Pleurodeles</taxon>
    </lineage>
</organism>
<evidence type="ECO:0000313" key="3">
    <source>
        <dbReference type="Proteomes" id="UP001066276"/>
    </source>
</evidence>
<protein>
    <submittedName>
        <fullName evidence="2">Uncharacterized protein</fullName>
    </submittedName>
</protein>